<dbReference type="InterPro" id="IPR036188">
    <property type="entry name" value="FAD/NAD-bd_sf"/>
</dbReference>
<feature type="domain" description="FAD/NAD(P)-binding" evidence="11">
    <location>
        <begin position="395"/>
        <end position="500"/>
    </location>
</feature>
<gene>
    <name evidence="12" type="ORF">GCM10007874_07810</name>
</gene>
<comment type="similarity">
    <text evidence="3">In the N-terminal section; belongs to the NADH:flavin oxidoreductase/NADH oxidase family.</text>
</comment>
<evidence type="ECO:0000313" key="13">
    <source>
        <dbReference type="Proteomes" id="UP001156882"/>
    </source>
</evidence>
<evidence type="ECO:0000313" key="12">
    <source>
        <dbReference type="EMBL" id="GLS17766.1"/>
    </source>
</evidence>
<feature type="domain" description="NADH:flavin oxidoreductase/NADH oxidase N-terminal" evidence="10">
    <location>
        <begin position="18"/>
        <end position="352"/>
    </location>
</feature>
<evidence type="ECO:0000259" key="10">
    <source>
        <dbReference type="Pfam" id="PF00724"/>
    </source>
</evidence>
<organism evidence="12 13">
    <name type="scientific">Labrys miyagiensis</name>
    <dbReference type="NCBI Taxonomy" id="346912"/>
    <lineage>
        <taxon>Bacteria</taxon>
        <taxon>Pseudomonadati</taxon>
        <taxon>Pseudomonadota</taxon>
        <taxon>Alphaproteobacteria</taxon>
        <taxon>Hyphomicrobiales</taxon>
        <taxon>Xanthobacteraceae</taxon>
        <taxon>Labrys</taxon>
    </lineage>
</organism>
<reference evidence="13" key="1">
    <citation type="journal article" date="2019" name="Int. J. Syst. Evol. Microbiol.">
        <title>The Global Catalogue of Microorganisms (GCM) 10K type strain sequencing project: providing services to taxonomists for standard genome sequencing and annotation.</title>
        <authorList>
            <consortium name="The Broad Institute Genomics Platform"/>
            <consortium name="The Broad Institute Genome Sequencing Center for Infectious Disease"/>
            <person name="Wu L."/>
            <person name="Ma J."/>
        </authorList>
    </citation>
    <scope>NUCLEOTIDE SEQUENCE [LARGE SCALE GENOMIC DNA]</scope>
    <source>
        <strain evidence="13">NBRC 101365</strain>
    </source>
</reference>
<keyword evidence="9" id="KW-0411">Iron-sulfur</keyword>
<dbReference type="PANTHER" id="PTHR42917">
    <property type="entry name" value="2,4-DIENOYL-COA REDUCTASE"/>
    <property type="match status" value="1"/>
</dbReference>
<evidence type="ECO:0000259" key="11">
    <source>
        <dbReference type="Pfam" id="PF07992"/>
    </source>
</evidence>
<dbReference type="PANTHER" id="PTHR42917:SF2">
    <property type="entry name" value="2,4-DIENOYL-COA REDUCTASE [(2E)-ENOYL-COA-PRODUCING]"/>
    <property type="match status" value="1"/>
</dbReference>
<dbReference type="Gene3D" id="3.50.50.60">
    <property type="entry name" value="FAD/NAD(P)-binding domain"/>
    <property type="match status" value="1"/>
</dbReference>
<keyword evidence="4" id="KW-0285">Flavoprotein</keyword>
<sequence length="690" mass="75286">MRTGRPRTRESLMSSDPLLQPYQLKHLTLRNRLMSTAHEPAYTVDGMPADRYRLYHVEKAKGGIGLTMIGGSAVVAPDSPQAFGNILLYKDEVVPHLARLADEVHEHGAAVMIQITHLGRRTNWGKEDWLPIIAPSSIREPAHRAFPKAAEDWDLKRIVAAYADAAERVKAAGLDGFEFEMYGHLIDQFWSPATNRREDEYGGSLDNRLRFGFEVMRAVRERVGPDFIVGTRMVCDEDWDRGISKYEGLDIARRIARSGLVDFINVIKGHIDTDEALSHVIPGMGARSAPHLDFAGEVKQATAIPTFHAARIQDVATARHAVASGKLDLVGMTRAHMADPHIARKIAEGREHEIRPCVGMGYCIDSIYGGEALCIHNAATGREGSIPHEITDKAAVSKHVVVVGAGPGGLEAARVAAVRGHRVTVFEAADEAGGQIRLTAALKRRREIMGIIDWRVAECERLGVRLHFNTYAEEDTVLAETPDIVVVATGGLPNTSFLDAGENLVTTSWDILSGASRPAANVLLYDDNGAHPGMTTAEFIAEGGAKLELVTPERSLAPDVGGTNFPAYFRAFSKAGVQTTLNLRLESVAREGNSLVARFFDDYGKRVVEKRADQVVVEHGTLPLDELYFALKPHSSNLGAVDYEAFTAGKPQTLAVNEAGTFQLFRIGDAVASRNIHAAVYDGMRLAMAF</sequence>
<evidence type="ECO:0000256" key="8">
    <source>
        <dbReference type="ARBA" id="ARBA00023004"/>
    </source>
</evidence>
<dbReference type="EMBL" id="BSPC01000005">
    <property type="protein sequence ID" value="GLS17766.1"/>
    <property type="molecule type" value="Genomic_DNA"/>
</dbReference>
<evidence type="ECO:0000256" key="6">
    <source>
        <dbReference type="ARBA" id="ARBA00022723"/>
    </source>
</evidence>
<dbReference type="Pfam" id="PF00724">
    <property type="entry name" value="Oxidored_FMN"/>
    <property type="match status" value="1"/>
</dbReference>
<keyword evidence="5" id="KW-0288">FMN</keyword>
<keyword evidence="8" id="KW-0408">Iron</keyword>
<keyword evidence="7" id="KW-0560">Oxidoreductase</keyword>
<dbReference type="SUPFAM" id="SSF51395">
    <property type="entry name" value="FMN-linked oxidoreductases"/>
    <property type="match status" value="1"/>
</dbReference>
<evidence type="ECO:0000256" key="5">
    <source>
        <dbReference type="ARBA" id="ARBA00022643"/>
    </source>
</evidence>
<dbReference type="PRINTS" id="PR00368">
    <property type="entry name" value="FADPNR"/>
</dbReference>
<keyword evidence="6" id="KW-0479">Metal-binding</keyword>
<comment type="cofactor">
    <cofactor evidence="2">
        <name>[4Fe-4S] cluster</name>
        <dbReference type="ChEBI" id="CHEBI:49883"/>
    </cofactor>
</comment>
<evidence type="ECO:0000256" key="1">
    <source>
        <dbReference type="ARBA" id="ARBA00001917"/>
    </source>
</evidence>
<protein>
    <submittedName>
        <fullName evidence="12">N-methylproline demethylase</fullName>
    </submittedName>
</protein>
<keyword evidence="13" id="KW-1185">Reference proteome</keyword>
<comment type="caution">
    <text evidence="12">The sequence shown here is derived from an EMBL/GenBank/DDBJ whole genome shotgun (WGS) entry which is preliminary data.</text>
</comment>
<dbReference type="InterPro" id="IPR051793">
    <property type="entry name" value="NADH:flavin_oxidoreductase"/>
</dbReference>
<evidence type="ECO:0000256" key="2">
    <source>
        <dbReference type="ARBA" id="ARBA00001966"/>
    </source>
</evidence>
<dbReference type="Pfam" id="PF07992">
    <property type="entry name" value="Pyr_redox_2"/>
    <property type="match status" value="1"/>
</dbReference>
<dbReference type="Gene3D" id="3.20.20.70">
    <property type="entry name" value="Aldolase class I"/>
    <property type="match status" value="1"/>
</dbReference>
<dbReference type="PRINTS" id="PR00411">
    <property type="entry name" value="PNDRDTASEI"/>
</dbReference>
<dbReference type="CDD" id="cd04734">
    <property type="entry name" value="OYE_like_3_FMN"/>
    <property type="match status" value="1"/>
</dbReference>
<evidence type="ECO:0000256" key="4">
    <source>
        <dbReference type="ARBA" id="ARBA00022630"/>
    </source>
</evidence>
<dbReference type="InterPro" id="IPR023753">
    <property type="entry name" value="FAD/NAD-binding_dom"/>
</dbReference>
<dbReference type="Proteomes" id="UP001156882">
    <property type="component" value="Unassembled WGS sequence"/>
</dbReference>
<evidence type="ECO:0000256" key="7">
    <source>
        <dbReference type="ARBA" id="ARBA00023002"/>
    </source>
</evidence>
<dbReference type="Gene3D" id="3.40.50.720">
    <property type="entry name" value="NAD(P)-binding Rossmann-like Domain"/>
    <property type="match status" value="1"/>
</dbReference>
<dbReference type="InterPro" id="IPR001155">
    <property type="entry name" value="OxRdtase_FMN_N"/>
</dbReference>
<comment type="cofactor">
    <cofactor evidence="1">
        <name>FMN</name>
        <dbReference type="ChEBI" id="CHEBI:58210"/>
    </cofactor>
</comment>
<name>A0ABQ6CHM7_9HYPH</name>
<dbReference type="SUPFAM" id="SSF51905">
    <property type="entry name" value="FAD/NAD(P)-binding domain"/>
    <property type="match status" value="1"/>
</dbReference>
<proteinExistence type="inferred from homology"/>
<evidence type="ECO:0000256" key="9">
    <source>
        <dbReference type="ARBA" id="ARBA00023014"/>
    </source>
</evidence>
<dbReference type="InterPro" id="IPR013785">
    <property type="entry name" value="Aldolase_TIM"/>
</dbReference>
<accession>A0ABQ6CHM7</accession>
<evidence type="ECO:0000256" key="3">
    <source>
        <dbReference type="ARBA" id="ARBA00011048"/>
    </source>
</evidence>